<reference evidence="2" key="1">
    <citation type="journal article" date="2014" name="Soil Biol. Biochem.">
        <title>Structure and function of bacterial communities in ageing soils: Insights from the Mendocino ecological staircase.</title>
        <authorList>
            <person name="Uroz S."/>
            <person name="Tech J.J."/>
            <person name="Sawaya N.A."/>
            <person name="Frey-Klett P."/>
            <person name="Leveau J.H.J."/>
        </authorList>
    </citation>
    <scope>NUCLEOTIDE SEQUENCE [LARGE SCALE GENOMIC DNA]</scope>
    <source>
        <strain evidence="2">Cal35</strain>
    </source>
</reference>
<dbReference type="KEGG" id="care:LT85_1377"/>
<dbReference type="AlphaFoldDB" id="A0A0A1F9S2"/>
<evidence type="ECO:0000313" key="2">
    <source>
        <dbReference type="Proteomes" id="UP000030302"/>
    </source>
</evidence>
<sequence>MVAAALTAKSNAETPKKACREIAPLKAAAPVLVPAALMA</sequence>
<accession>A0A0A1F9S2</accession>
<organism evidence="1 2">
    <name type="scientific">Collimonas arenae</name>
    <dbReference type="NCBI Taxonomy" id="279058"/>
    <lineage>
        <taxon>Bacteria</taxon>
        <taxon>Pseudomonadati</taxon>
        <taxon>Pseudomonadota</taxon>
        <taxon>Betaproteobacteria</taxon>
        <taxon>Burkholderiales</taxon>
        <taxon>Oxalobacteraceae</taxon>
        <taxon>Collimonas</taxon>
    </lineage>
</organism>
<dbReference type="HOGENOM" id="CLU_3307829_0_0_4"/>
<name>A0A0A1F9S2_9BURK</name>
<dbReference type="EMBL" id="CP009962">
    <property type="protein sequence ID" value="AIY40535.1"/>
    <property type="molecule type" value="Genomic_DNA"/>
</dbReference>
<protein>
    <submittedName>
        <fullName evidence="1">Uncharacterized protein</fullName>
    </submittedName>
</protein>
<keyword evidence="2" id="KW-1185">Reference proteome</keyword>
<proteinExistence type="predicted"/>
<gene>
    <name evidence="1" type="ORF">LT85_1377</name>
</gene>
<evidence type="ECO:0000313" key="1">
    <source>
        <dbReference type="EMBL" id="AIY40535.1"/>
    </source>
</evidence>
<dbReference type="Proteomes" id="UP000030302">
    <property type="component" value="Chromosome"/>
</dbReference>